<organism evidence="7 8">
    <name type="scientific">Phyllosticta citribraziliensis</name>
    <dbReference type="NCBI Taxonomy" id="989973"/>
    <lineage>
        <taxon>Eukaryota</taxon>
        <taxon>Fungi</taxon>
        <taxon>Dikarya</taxon>
        <taxon>Ascomycota</taxon>
        <taxon>Pezizomycotina</taxon>
        <taxon>Dothideomycetes</taxon>
        <taxon>Dothideomycetes incertae sedis</taxon>
        <taxon>Botryosphaeriales</taxon>
        <taxon>Phyllostictaceae</taxon>
        <taxon>Phyllosticta</taxon>
    </lineage>
</organism>
<dbReference type="InterPro" id="IPR005103">
    <property type="entry name" value="AA9_LPMO"/>
</dbReference>
<feature type="chain" id="PRO_5046262311" evidence="5">
    <location>
        <begin position="20"/>
        <end position="400"/>
    </location>
</feature>
<feature type="signal peptide" evidence="5">
    <location>
        <begin position="1"/>
        <end position="19"/>
    </location>
</feature>
<sequence length="400" mass="40197">MSAIFKNAALLGALASTAAAHGTLQGIVADGTYHQGYSPSMQYQTPAPVVIGWAIPDDLDNGYVAPDAYTDANIICHKGATNAQTSASVAAGSNVTLEWTEWPESHHGPVISYLANCNGNCTTVDKTTLEWVKIDAAGLIDGSSVPGTWASDELISNNNSWVTTIPSSIAAGNYVLRNEIIALHGAESQDGAQNYPQCVNLEITGSGSDDLTTGGTLGTKLYSETDPGILVNIYASMSSYTIPGPTLYTAGSGAAATGASTAAAATTPASSAAQATTPATTTPAAQATSSAAATPVASSSAVGVAEVSSAVTSAAAAPAATTPAASDIAGLSSLIPTSVATQAVTAVATATGVPKPDAQLPDNFTVKQLMQWFEYVVANILKSSGSGRQHARDLSAANKA</sequence>
<dbReference type="RefSeq" id="XP_066653068.1">
    <property type="nucleotide sequence ID" value="XM_066800992.1"/>
</dbReference>
<dbReference type="Proteomes" id="UP001360953">
    <property type="component" value="Unassembled WGS sequence"/>
</dbReference>
<keyword evidence="4" id="KW-1015">Disulfide bond</keyword>
<keyword evidence="5" id="KW-0732">Signal</keyword>
<evidence type="ECO:0000256" key="5">
    <source>
        <dbReference type="SAM" id="SignalP"/>
    </source>
</evidence>
<evidence type="ECO:0000313" key="7">
    <source>
        <dbReference type="EMBL" id="KAK7534029.1"/>
    </source>
</evidence>
<accession>A0ABR1LFN6</accession>
<reference evidence="7 8" key="1">
    <citation type="submission" date="2024-04" db="EMBL/GenBank/DDBJ databases">
        <title>Phyllosticta paracitricarpa is synonymous to the EU quarantine fungus P. citricarpa based on phylogenomic analyses.</title>
        <authorList>
            <consortium name="Lawrence Berkeley National Laboratory"/>
            <person name="Van ingen-buijs V.A."/>
            <person name="Van westerhoven A.C."/>
            <person name="Haridas S."/>
            <person name="Skiadas P."/>
            <person name="Martin F."/>
            <person name="Groenewald J.Z."/>
            <person name="Crous P.W."/>
            <person name="Seidl M.F."/>
        </authorList>
    </citation>
    <scope>NUCLEOTIDE SEQUENCE [LARGE SCALE GENOMIC DNA]</scope>
    <source>
        <strain evidence="7 8">CPC 17464</strain>
    </source>
</reference>
<dbReference type="EMBL" id="JBBPEH010000009">
    <property type="protein sequence ID" value="KAK7534029.1"/>
    <property type="molecule type" value="Genomic_DNA"/>
</dbReference>
<keyword evidence="3" id="KW-0964">Secreted</keyword>
<dbReference type="PANTHER" id="PTHR33353">
    <property type="entry name" value="PUTATIVE (AFU_ORTHOLOGUE AFUA_1G12560)-RELATED"/>
    <property type="match status" value="1"/>
</dbReference>
<proteinExistence type="predicted"/>
<dbReference type="Pfam" id="PF03443">
    <property type="entry name" value="AA9"/>
    <property type="match status" value="1"/>
</dbReference>
<feature type="domain" description="Auxiliary Activity family 9 catalytic" evidence="6">
    <location>
        <begin position="21"/>
        <end position="239"/>
    </location>
</feature>
<name>A0ABR1LFN6_9PEZI</name>
<keyword evidence="8" id="KW-1185">Reference proteome</keyword>
<evidence type="ECO:0000256" key="2">
    <source>
        <dbReference type="ARBA" id="ARBA00004613"/>
    </source>
</evidence>
<evidence type="ECO:0000259" key="6">
    <source>
        <dbReference type="Pfam" id="PF03443"/>
    </source>
</evidence>
<comment type="subcellular location">
    <subcellularLocation>
        <location evidence="2">Secreted</location>
    </subcellularLocation>
</comment>
<dbReference type="InterPro" id="IPR049892">
    <property type="entry name" value="AA9"/>
</dbReference>
<dbReference type="PANTHER" id="PTHR33353:SF34">
    <property type="entry name" value="ENDO-BETA-1,4-GLUCANASE D"/>
    <property type="match status" value="1"/>
</dbReference>
<evidence type="ECO:0000313" key="8">
    <source>
        <dbReference type="Proteomes" id="UP001360953"/>
    </source>
</evidence>
<comment type="caution">
    <text evidence="7">The sequence shown here is derived from an EMBL/GenBank/DDBJ whole genome shotgun (WGS) entry which is preliminary data.</text>
</comment>
<comment type="cofactor">
    <cofactor evidence="1">
        <name>Cu(2+)</name>
        <dbReference type="ChEBI" id="CHEBI:29036"/>
    </cofactor>
</comment>
<gene>
    <name evidence="7" type="ORF">J3D65DRAFT_632182</name>
</gene>
<evidence type="ECO:0000256" key="1">
    <source>
        <dbReference type="ARBA" id="ARBA00001973"/>
    </source>
</evidence>
<dbReference type="CDD" id="cd21175">
    <property type="entry name" value="LPMO_AA9"/>
    <property type="match status" value="1"/>
</dbReference>
<protein>
    <submittedName>
        <fullName evidence="7">Endoglucanase-4</fullName>
    </submittedName>
</protein>
<dbReference type="GeneID" id="92033898"/>
<evidence type="ECO:0000256" key="3">
    <source>
        <dbReference type="ARBA" id="ARBA00022525"/>
    </source>
</evidence>
<evidence type="ECO:0000256" key="4">
    <source>
        <dbReference type="ARBA" id="ARBA00023157"/>
    </source>
</evidence>
<dbReference type="Gene3D" id="2.70.50.70">
    <property type="match status" value="1"/>
</dbReference>